<evidence type="ECO:0000256" key="1">
    <source>
        <dbReference type="SAM" id="MobiDB-lite"/>
    </source>
</evidence>
<dbReference type="RefSeq" id="WP_143085179.1">
    <property type="nucleotide sequence ID" value="NZ_FOOK01000001.1"/>
</dbReference>
<gene>
    <name evidence="2" type="ORF">SAMN04488025_10135</name>
</gene>
<dbReference type="AlphaFoldDB" id="A0A1I2K9F1"/>
<proteinExistence type="predicted"/>
<feature type="region of interest" description="Disordered" evidence="1">
    <location>
        <begin position="26"/>
        <end position="45"/>
    </location>
</feature>
<sequence length="193" mass="21415">MAEVLRMFAKMVRCFGSFTGGSVPLARGGKKRRKKAACPPRRKGGGAPCFHEMALDCQTLPYKWRRYKNVPGRILPLTVMVEVCQIPGFSMVSPKGGSCSSSRWKNRFEKRAGIISLSITYGAKPGGTKNRSILRWPVAQAEAGIVDSFLSHPRRSLSLPPGMERVKETRSDGDLFTPLGKMRKNFKIEISII</sequence>
<evidence type="ECO:0000313" key="3">
    <source>
        <dbReference type="Proteomes" id="UP000198661"/>
    </source>
</evidence>
<protein>
    <submittedName>
        <fullName evidence="2">Uncharacterized protein</fullName>
    </submittedName>
</protein>
<dbReference type="EMBL" id="FOOK01000001">
    <property type="protein sequence ID" value="SFF63043.1"/>
    <property type="molecule type" value="Genomic_DNA"/>
</dbReference>
<dbReference type="STRING" id="201973.SAMN04488025_10135"/>
<reference evidence="3" key="1">
    <citation type="submission" date="2016-10" db="EMBL/GenBank/DDBJ databases">
        <authorList>
            <person name="Varghese N."/>
            <person name="Submissions S."/>
        </authorList>
    </citation>
    <scope>NUCLEOTIDE SEQUENCE [LARGE SCALE GENOMIC DNA]</scope>
    <source>
        <strain evidence="3">DSM 44945</strain>
    </source>
</reference>
<organism evidence="2 3">
    <name type="scientific">Planifilum fulgidum</name>
    <dbReference type="NCBI Taxonomy" id="201973"/>
    <lineage>
        <taxon>Bacteria</taxon>
        <taxon>Bacillati</taxon>
        <taxon>Bacillota</taxon>
        <taxon>Bacilli</taxon>
        <taxon>Bacillales</taxon>
        <taxon>Thermoactinomycetaceae</taxon>
        <taxon>Planifilum</taxon>
    </lineage>
</organism>
<keyword evidence="3" id="KW-1185">Reference proteome</keyword>
<evidence type="ECO:0000313" key="2">
    <source>
        <dbReference type="EMBL" id="SFF63043.1"/>
    </source>
</evidence>
<feature type="compositionally biased region" description="Basic residues" evidence="1">
    <location>
        <begin position="28"/>
        <end position="44"/>
    </location>
</feature>
<dbReference type="Proteomes" id="UP000198661">
    <property type="component" value="Unassembled WGS sequence"/>
</dbReference>
<accession>A0A1I2K9F1</accession>
<name>A0A1I2K9F1_9BACL</name>